<dbReference type="RefSeq" id="WP_137638564.1">
    <property type="nucleotide sequence ID" value="NZ_BJDN01000029.1"/>
</dbReference>
<proteinExistence type="predicted"/>
<evidence type="ECO:0000256" key="2">
    <source>
        <dbReference type="ARBA" id="ARBA00023125"/>
    </source>
</evidence>
<keyword evidence="1" id="KW-0805">Transcription regulation</keyword>
<dbReference type="EMBL" id="JBHTIO010000012">
    <property type="protein sequence ID" value="MFD0896595.1"/>
    <property type="molecule type" value="Genomic_DNA"/>
</dbReference>
<keyword evidence="2" id="KW-0238">DNA-binding</keyword>
<gene>
    <name evidence="5" type="ORF">ACFQZ7_02405</name>
</gene>
<accession>A0ABW3EBG0</accession>
<reference evidence="6" key="1">
    <citation type="journal article" date="2019" name="Int. J. Syst. Evol. Microbiol.">
        <title>The Global Catalogue of Microorganisms (GCM) 10K type strain sequencing project: providing services to taxonomists for standard genome sequencing and annotation.</title>
        <authorList>
            <consortium name="The Broad Institute Genomics Platform"/>
            <consortium name="The Broad Institute Genome Sequencing Center for Infectious Disease"/>
            <person name="Wu L."/>
            <person name="Ma J."/>
        </authorList>
    </citation>
    <scope>NUCLEOTIDE SEQUENCE [LARGE SCALE GENOMIC DNA]</scope>
    <source>
        <strain evidence="6">CCM 8925</strain>
    </source>
</reference>
<feature type="domain" description="HTH marR-type" evidence="4">
    <location>
        <begin position="6"/>
        <end position="138"/>
    </location>
</feature>
<organism evidence="5 6">
    <name type="scientific">Loigolactobacillus binensis</name>
    <dbReference type="NCBI Taxonomy" id="2559922"/>
    <lineage>
        <taxon>Bacteria</taxon>
        <taxon>Bacillati</taxon>
        <taxon>Bacillota</taxon>
        <taxon>Bacilli</taxon>
        <taxon>Lactobacillales</taxon>
        <taxon>Lactobacillaceae</taxon>
        <taxon>Loigolactobacillus</taxon>
    </lineage>
</organism>
<dbReference type="InterPro" id="IPR036390">
    <property type="entry name" value="WH_DNA-bd_sf"/>
</dbReference>
<dbReference type="SMART" id="SM00347">
    <property type="entry name" value="HTH_MARR"/>
    <property type="match status" value="1"/>
</dbReference>
<dbReference type="Pfam" id="PF12802">
    <property type="entry name" value="MarR_2"/>
    <property type="match status" value="1"/>
</dbReference>
<dbReference type="InterPro" id="IPR000835">
    <property type="entry name" value="HTH_MarR-typ"/>
</dbReference>
<dbReference type="PANTHER" id="PTHR42756">
    <property type="entry name" value="TRANSCRIPTIONAL REGULATOR, MARR"/>
    <property type="match status" value="1"/>
</dbReference>
<dbReference type="Proteomes" id="UP001597104">
    <property type="component" value="Unassembled WGS sequence"/>
</dbReference>
<dbReference type="PRINTS" id="PR00598">
    <property type="entry name" value="HTHMARR"/>
</dbReference>
<dbReference type="InterPro" id="IPR036388">
    <property type="entry name" value="WH-like_DNA-bd_sf"/>
</dbReference>
<evidence type="ECO:0000313" key="6">
    <source>
        <dbReference type="Proteomes" id="UP001597104"/>
    </source>
</evidence>
<name>A0ABW3EBG0_9LACO</name>
<dbReference type="Gene3D" id="1.10.10.10">
    <property type="entry name" value="Winged helix-like DNA-binding domain superfamily/Winged helix DNA-binding domain"/>
    <property type="match status" value="1"/>
</dbReference>
<sequence length="142" mass="16145">MNLGVTTSLTEELYRLSIQQQHFVLTRLRKLNLNEYQARTLNYIAGHNGTIQKELAAYLGKQTATVTNILKGLETKGYITRKIPAGNERQKQLYLTAAGKNIVKQIQQIFQELETKVQQQLSTEQCASLAAILQQLNQRLDQ</sequence>
<keyword evidence="3" id="KW-0804">Transcription</keyword>
<protein>
    <submittedName>
        <fullName evidence="5">MarR family winged helix-turn-helix transcriptional regulator</fullName>
    </submittedName>
</protein>
<keyword evidence="6" id="KW-1185">Reference proteome</keyword>
<evidence type="ECO:0000256" key="3">
    <source>
        <dbReference type="ARBA" id="ARBA00023163"/>
    </source>
</evidence>
<comment type="caution">
    <text evidence="5">The sequence shown here is derived from an EMBL/GenBank/DDBJ whole genome shotgun (WGS) entry which is preliminary data.</text>
</comment>
<evidence type="ECO:0000259" key="4">
    <source>
        <dbReference type="PROSITE" id="PS50995"/>
    </source>
</evidence>
<dbReference type="PROSITE" id="PS50995">
    <property type="entry name" value="HTH_MARR_2"/>
    <property type="match status" value="1"/>
</dbReference>
<evidence type="ECO:0000256" key="1">
    <source>
        <dbReference type="ARBA" id="ARBA00023015"/>
    </source>
</evidence>
<evidence type="ECO:0000313" key="5">
    <source>
        <dbReference type="EMBL" id="MFD0896595.1"/>
    </source>
</evidence>
<dbReference type="PANTHER" id="PTHR42756:SF1">
    <property type="entry name" value="TRANSCRIPTIONAL REPRESSOR OF EMRAB OPERON"/>
    <property type="match status" value="1"/>
</dbReference>
<dbReference type="SUPFAM" id="SSF46785">
    <property type="entry name" value="Winged helix' DNA-binding domain"/>
    <property type="match status" value="1"/>
</dbReference>